<dbReference type="GO" id="GO:0042144">
    <property type="term" value="P:vacuole fusion, non-autophagic"/>
    <property type="evidence" value="ECO:0007669"/>
    <property type="project" value="TreeGrafter"/>
</dbReference>
<dbReference type="PANTHER" id="PTHR28288:SF2">
    <property type="entry name" value="PROTEASE B INHIBITOR 2"/>
    <property type="match status" value="1"/>
</dbReference>
<evidence type="ECO:0000256" key="1">
    <source>
        <dbReference type="ARBA" id="ARBA00038069"/>
    </source>
</evidence>
<dbReference type="GO" id="GO:0004866">
    <property type="term" value="F:endopeptidase inhibitor activity"/>
    <property type="evidence" value="ECO:0007669"/>
    <property type="project" value="TreeGrafter"/>
</dbReference>
<dbReference type="InterPro" id="IPR052471">
    <property type="entry name" value="PBI_I9"/>
</dbReference>
<accession>L8WYE2</accession>
<name>L8WYE2_THACA</name>
<comment type="caution">
    <text evidence="2">The sequence shown here is derived from an EMBL/GenBank/DDBJ whole genome shotgun (WGS) entry which is preliminary data.</text>
</comment>
<dbReference type="EMBL" id="AFRT01000985">
    <property type="protein sequence ID" value="ELU41822.1"/>
    <property type="molecule type" value="Genomic_DNA"/>
</dbReference>
<evidence type="ECO:0000313" key="3">
    <source>
        <dbReference type="Proteomes" id="UP000011668"/>
    </source>
</evidence>
<dbReference type="AlphaFoldDB" id="L8WYE2"/>
<sequence>MPALGLHPNARPHAQCAFLNNCSWIIHVTRAVRLSLRSIANIVLPTMKDYIVMFTEAASKGDIENYKHRVQESAGGSIKYHYDIIKGIAITMPDDHVQSFANDPIVSTMESDGVATIQN</sequence>
<dbReference type="PANTHER" id="PTHR28288">
    <property type="entry name" value="PROTEASE B INHIBITOR 2"/>
    <property type="match status" value="1"/>
</dbReference>
<keyword evidence="3" id="KW-1185">Reference proteome</keyword>
<dbReference type="Proteomes" id="UP000011668">
    <property type="component" value="Unassembled WGS sequence"/>
</dbReference>
<dbReference type="SUPFAM" id="SSF54897">
    <property type="entry name" value="Protease propeptides/inhibitors"/>
    <property type="match status" value="1"/>
</dbReference>
<organism evidence="2 3">
    <name type="scientific">Thanatephorus cucumeris (strain AG1-IA)</name>
    <name type="common">Rice sheath blight fungus</name>
    <name type="synonym">Rhizoctonia solani</name>
    <dbReference type="NCBI Taxonomy" id="983506"/>
    <lineage>
        <taxon>Eukaryota</taxon>
        <taxon>Fungi</taxon>
        <taxon>Dikarya</taxon>
        <taxon>Basidiomycota</taxon>
        <taxon>Agaricomycotina</taxon>
        <taxon>Agaricomycetes</taxon>
        <taxon>Cantharellales</taxon>
        <taxon>Ceratobasidiaceae</taxon>
        <taxon>Rhizoctonia</taxon>
        <taxon>Rhizoctonia solani AG-1</taxon>
    </lineage>
</organism>
<comment type="similarity">
    <text evidence="1">Belongs to the protease inhibitor I9 family.</text>
</comment>
<dbReference type="InterPro" id="IPR037045">
    <property type="entry name" value="S8pro/Inhibitor_I9_sf"/>
</dbReference>
<dbReference type="Gene3D" id="3.30.70.80">
    <property type="entry name" value="Peptidase S8 propeptide/proteinase inhibitor I9"/>
    <property type="match status" value="1"/>
</dbReference>
<dbReference type="HOGENOM" id="CLU_2063055_0_0_1"/>
<evidence type="ECO:0000313" key="2">
    <source>
        <dbReference type="EMBL" id="ELU41822.1"/>
    </source>
</evidence>
<gene>
    <name evidence="2" type="ORF">AG1IA_04142</name>
</gene>
<protein>
    <submittedName>
        <fullName evidence="2">Peptidase inhibitor i9 domain-containing protein</fullName>
    </submittedName>
</protein>
<proteinExistence type="inferred from homology"/>
<dbReference type="OrthoDB" id="5518345at2759"/>
<reference evidence="2 3" key="1">
    <citation type="journal article" date="2013" name="Nat. Commun.">
        <title>The evolution and pathogenic mechanisms of the rice sheath blight pathogen.</title>
        <authorList>
            <person name="Zheng A."/>
            <person name="Lin R."/>
            <person name="Xu L."/>
            <person name="Qin P."/>
            <person name="Tang C."/>
            <person name="Ai P."/>
            <person name="Zhang D."/>
            <person name="Liu Y."/>
            <person name="Sun Z."/>
            <person name="Feng H."/>
            <person name="Wang Y."/>
            <person name="Chen Y."/>
            <person name="Liang X."/>
            <person name="Fu R."/>
            <person name="Li Q."/>
            <person name="Zhang J."/>
            <person name="Yu X."/>
            <person name="Xie Z."/>
            <person name="Ding L."/>
            <person name="Guan P."/>
            <person name="Tang J."/>
            <person name="Liang Y."/>
            <person name="Wang S."/>
            <person name="Deng Q."/>
            <person name="Li S."/>
            <person name="Zhu J."/>
            <person name="Wang L."/>
            <person name="Liu H."/>
            <person name="Li P."/>
        </authorList>
    </citation>
    <scope>NUCLEOTIDE SEQUENCE [LARGE SCALE GENOMIC DNA]</scope>
    <source>
        <strain evidence="3">AG-1 IA</strain>
    </source>
</reference>